<dbReference type="InterPro" id="IPR043141">
    <property type="entry name" value="Ribosomal_uL10-like_sf"/>
</dbReference>
<dbReference type="VEuPathDB" id="PlasmoDB:AK88_00043"/>
<dbReference type="OrthoDB" id="10259902at2759"/>
<keyword evidence="3 4" id="KW-0687">Ribonucleoprotein</keyword>
<keyword evidence="8" id="KW-1185">Reference proteome</keyword>
<accession>A0A0D9QT08</accession>
<organism evidence="7 8">
    <name type="scientific">Plasmodium fragile</name>
    <dbReference type="NCBI Taxonomy" id="5857"/>
    <lineage>
        <taxon>Eukaryota</taxon>
        <taxon>Sar</taxon>
        <taxon>Alveolata</taxon>
        <taxon>Apicomplexa</taxon>
        <taxon>Aconoidasida</taxon>
        <taxon>Haemosporida</taxon>
        <taxon>Plasmodiidae</taxon>
        <taxon>Plasmodium</taxon>
        <taxon>Plasmodium (Plasmodium)</taxon>
    </lineage>
</organism>
<dbReference type="Proteomes" id="UP000054561">
    <property type="component" value="Unassembled WGS sequence"/>
</dbReference>
<dbReference type="GeneID" id="24265357"/>
<dbReference type="GO" id="GO:0003735">
    <property type="term" value="F:structural constituent of ribosome"/>
    <property type="evidence" value="ECO:0007669"/>
    <property type="project" value="TreeGrafter"/>
</dbReference>
<dbReference type="GO" id="GO:0000027">
    <property type="term" value="P:ribosomal large subunit assembly"/>
    <property type="evidence" value="ECO:0007669"/>
    <property type="project" value="TreeGrafter"/>
</dbReference>
<dbReference type="OMA" id="DMNPFKL"/>
<dbReference type="InterPro" id="IPR040637">
    <property type="entry name" value="Ribosomal_uL10-like_insert"/>
</dbReference>
<dbReference type="EMBL" id="KQ001645">
    <property type="protein sequence ID" value="KJP90195.1"/>
    <property type="molecule type" value="Genomic_DNA"/>
</dbReference>
<dbReference type="Pfam" id="PF17777">
    <property type="entry name" value="RL10P_insert"/>
    <property type="match status" value="1"/>
</dbReference>
<dbReference type="GO" id="GO:0002181">
    <property type="term" value="P:cytoplasmic translation"/>
    <property type="evidence" value="ECO:0007669"/>
    <property type="project" value="TreeGrafter"/>
</dbReference>
<protein>
    <recommendedName>
        <fullName evidence="4">60S acidic ribosomal protein P0</fullName>
    </recommendedName>
</protein>
<evidence type="ECO:0000256" key="1">
    <source>
        <dbReference type="ARBA" id="ARBA00008889"/>
    </source>
</evidence>
<dbReference type="CDD" id="cd05795">
    <property type="entry name" value="Ribosomal_P0_L10e"/>
    <property type="match status" value="1"/>
</dbReference>
<dbReference type="Pfam" id="PF00466">
    <property type="entry name" value="Ribosomal_L10"/>
    <property type="match status" value="1"/>
</dbReference>
<dbReference type="InterPro" id="IPR001790">
    <property type="entry name" value="Ribosomal_uL10"/>
</dbReference>
<sequence length="317" mass="34977">MAKLSKAQKKQIYIEKLSSLIQQYTKILIVHVDNVGSNQMASVRQSLRGKAIILMGKNTRIRTALKKNLQAVPQIEKLLPLVKLNMGFVFCKDDLSEVRNIILQNKSPAPARLGVIAPIDVFIPPGPTGMDPSHTSFFQSLGISTKIVKGQIEIQEHVHLIKQGEKVTASSATLLQKFNMKPFSYGVDVRTVYDDGVIYDAKVLDITDEDILAKFSKGVSSVAALSRSIGVLTEASYPHVFVEAFKNIVALVIDTDYTFPLMKKIKDMVENPEAYAAAAPAAEAEAKADAPKKEEAKKQEEEEEDEEDGFMGFGMFD</sequence>
<feature type="compositionally biased region" description="Basic and acidic residues" evidence="5">
    <location>
        <begin position="284"/>
        <end position="300"/>
    </location>
</feature>
<feature type="region of interest" description="Disordered" evidence="5">
    <location>
        <begin position="280"/>
        <end position="317"/>
    </location>
</feature>
<dbReference type="SUPFAM" id="SSF160369">
    <property type="entry name" value="Ribosomal protein L10-like"/>
    <property type="match status" value="1"/>
</dbReference>
<evidence type="ECO:0000256" key="2">
    <source>
        <dbReference type="ARBA" id="ARBA00022980"/>
    </source>
</evidence>
<dbReference type="RefSeq" id="XP_012333117.1">
    <property type="nucleotide sequence ID" value="XM_012477694.1"/>
</dbReference>
<comment type="similarity">
    <text evidence="1 4">Belongs to the universal ribosomal protein uL10 family.</text>
</comment>
<dbReference type="PANTHER" id="PTHR45699:SF3">
    <property type="entry name" value="LARGE RIBOSOMAL SUBUNIT PROTEIN UL10"/>
    <property type="match status" value="1"/>
</dbReference>
<reference evidence="7 8" key="1">
    <citation type="submission" date="2014-03" db="EMBL/GenBank/DDBJ databases">
        <title>The Genome Sequence of Plasmodium fragile nilgiri.</title>
        <authorList>
            <consortium name="The Broad Institute Genomics Platform"/>
            <consortium name="The Broad Institute Genome Sequencing Center for Infectious Disease"/>
            <person name="Neafsey D."/>
            <person name="Duraisingh M."/>
            <person name="Young S.K."/>
            <person name="Zeng Q."/>
            <person name="Gargeya S."/>
            <person name="Abouelleil A."/>
            <person name="Alvarado L."/>
            <person name="Chapman S.B."/>
            <person name="Gainer-Dewar J."/>
            <person name="Goldberg J."/>
            <person name="Griggs A."/>
            <person name="Gujja S."/>
            <person name="Hansen M."/>
            <person name="Howarth C."/>
            <person name="Imamovic A."/>
            <person name="Larimer J."/>
            <person name="Pearson M."/>
            <person name="Poon T.W."/>
            <person name="Priest M."/>
            <person name="Roberts A."/>
            <person name="Saif S."/>
            <person name="Shea T."/>
            <person name="Sykes S."/>
            <person name="Wortman J."/>
            <person name="Nusbaum C."/>
            <person name="Birren B."/>
        </authorList>
    </citation>
    <scope>NUCLEOTIDE SEQUENCE [LARGE SCALE GENOMIC DNA]</scope>
    <source>
        <strain evidence="8">nilgiri</strain>
    </source>
</reference>
<gene>
    <name evidence="7" type="ORF">AK88_00043</name>
</gene>
<evidence type="ECO:0000256" key="5">
    <source>
        <dbReference type="SAM" id="MobiDB-lite"/>
    </source>
</evidence>
<dbReference type="PIRSF" id="PIRSF039087">
    <property type="entry name" value="L10E"/>
    <property type="match status" value="1"/>
</dbReference>
<dbReference type="Gene3D" id="3.30.70.1730">
    <property type="match status" value="1"/>
</dbReference>
<evidence type="ECO:0000259" key="6">
    <source>
        <dbReference type="Pfam" id="PF17777"/>
    </source>
</evidence>
<dbReference type="PANTHER" id="PTHR45699">
    <property type="entry name" value="60S ACIDIC RIBOSOMAL PROTEIN P0"/>
    <property type="match status" value="1"/>
</dbReference>
<dbReference type="InterPro" id="IPR050323">
    <property type="entry name" value="Ribosomal_protein_uL10"/>
</dbReference>
<keyword evidence="2 4" id="KW-0689">Ribosomal protein</keyword>
<comment type="function">
    <text evidence="4">Ribosomal protein P0 is the functional equivalent of E.coli protein L10.</text>
</comment>
<evidence type="ECO:0000313" key="8">
    <source>
        <dbReference type="Proteomes" id="UP000054561"/>
    </source>
</evidence>
<dbReference type="FunFam" id="3.90.105.20:FF:000001">
    <property type="entry name" value="60S acidic ribosomal protein P0"/>
    <property type="match status" value="1"/>
</dbReference>
<dbReference type="GO" id="GO:0070180">
    <property type="term" value="F:large ribosomal subunit rRNA binding"/>
    <property type="evidence" value="ECO:0007669"/>
    <property type="project" value="TreeGrafter"/>
</dbReference>
<dbReference type="InterPro" id="IPR043164">
    <property type="entry name" value="Ribosomal_uL10-like_insert_sf"/>
</dbReference>
<evidence type="ECO:0000256" key="3">
    <source>
        <dbReference type="ARBA" id="ARBA00023274"/>
    </source>
</evidence>
<dbReference type="Pfam" id="PF00428">
    <property type="entry name" value="Ribosomal_60s"/>
    <property type="match status" value="1"/>
</dbReference>
<evidence type="ECO:0000313" key="7">
    <source>
        <dbReference type="EMBL" id="KJP90195.1"/>
    </source>
</evidence>
<dbReference type="GO" id="GO:0022625">
    <property type="term" value="C:cytosolic large ribosomal subunit"/>
    <property type="evidence" value="ECO:0007669"/>
    <property type="project" value="TreeGrafter"/>
</dbReference>
<proteinExistence type="inferred from homology"/>
<dbReference type="AlphaFoldDB" id="A0A0D9QT08"/>
<dbReference type="InterPro" id="IPR030670">
    <property type="entry name" value="uL10_eukaryotes"/>
</dbReference>
<evidence type="ECO:0000256" key="4">
    <source>
        <dbReference type="PIRNR" id="PIRNR039087"/>
    </source>
</evidence>
<name>A0A0D9QT08_PLAFR</name>
<dbReference type="Gene3D" id="3.90.105.20">
    <property type="match status" value="1"/>
</dbReference>
<feature type="domain" description="Large ribosomal subunit protein uL10-like insertion" evidence="6">
    <location>
        <begin position="111"/>
        <end position="179"/>
    </location>
</feature>